<dbReference type="PANTHER" id="PTHR43877">
    <property type="entry name" value="AMINOALKYLPHOSPHONATE N-ACETYLTRANSFERASE-RELATED-RELATED"/>
    <property type="match status" value="1"/>
</dbReference>
<dbReference type="AlphaFoldDB" id="A0A6G4A744"/>
<name>A0A6G4A744_9BACL</name>
<dbReference type="PROSITE" id="PS51186">
    <property type="entry name" value="GNAT"/>
    <property type="match status" value="1"/>
</dbReference>
<reference evidence="4" key="1">
    <citation type="submission" date="2020-02" db="EMBL/GenBank/DDBJ databases">
        <authorList>
            <person name="Shen X.-R."/>
            <person name="Zhang Y.-X."/>
        </authorList>
    </citation>
    <scope>NUCLEOTIDE SEQUENCE</scope>
    <source>
        <strain evidence="4">SYP-B3998</strain>
    </source>
</reference>
<keyword evidence="1 4" id="KW-0808">Transferase</keyword>
<dbReference type="GO" id="GO:0016747">
    <property type="term" value="F:acyltransferase activity, transferring groups other than amino-acyl groups"/>
    <property type="evidence" value="ECO:0007669"/>
    <property type="project" value="InterPro"/>
</dbReference>
<dbReference type="InterPro" id="IPR000182">
    <property type="entry name" value="GNAT_dom"/>
</dbReference>
<keyword evidence="2" id="KW-0012">Acyltransferase</keyword>
<dbReference type="PANTHER" id="PTHR43877:SF2">
    <property type="entry name" value="AMINOALKYLPHOSPHONATE N-ACETYLTRANSFERASE-RELATED"/>
    <property type="match status" value="1"/>
</dbReference>
<evidence type="ECO:0000256" key="2">
    <source>
        <dbReference type="ARBA" id="ARBA00023315"/>
    </source>
</evidence>
<accession>A0A6G4A744</accession>
<evidence type="ECO:0000256" key="1">
    <source>
        <dbReference type="ARBA" id="ARBA00022679"/>
    </source>
</evidence>
<dbReference type="Gene3D" id="3.40.630.30">
    <property type="match status" value="1"/>
</dbReference>
<evidence type="ECO:0000259" key="3">
    <source>
        <dbReference type="PROSITE" id="PS51186"/>
    </source>
</evidence>
<gene>
    <name evidence="4" type="ORF">GK047_26245</name>
</gene>
<feature type="domain" description="N-acetyltransferase" evidence="3">
    <location>
        <begin position="3"/>
        <end position="151"/>
    </location>
</feature>
<dbReference type="EMBL" id="JAAIKC010000018">
    <property type="protein sequence ID" value="NEW09447.1"/>
    <property type="molecule type" value="Genomic_DNA"/>
</dbReference>
<dbReference type="InterPro" id="IPR050832">
    <property type="entry name" value="Bact_Acetyltransf"/>
</dbReference>
<evidence type="ECO:0000313" key="4">
    <source>
        <dbReference type="EMBL" id="NEW09447.1"/>
    </source>
</evidence>
<dbReference type="InterPro" id="IPR016181">
    <property type="entry name" value="Acyl_CoA_acyltransferase"/>
</dbReference>
<dbReference type="SUPFAM" id="SSF55729">
    <property type="entry name" value="Acyl-CoA N-acyltransferases (Nat)"/>
    <property type="match status" value="1"/>
</dbReference>
<comment type="caution">
    <text evidence="4">The sequence shown here is derived from an EMBL/GenBank/DDBJ whole genome shotgun (WGS) entry which is preliminary data.</text>
</comment>
<dbReference type="Pfam" id="PF00583">
    <property type="entry name" value="Acetyltransf_1"/>
    <property type="match status" value="1"/>
</dbReference>
<sequence length="154" mass="17498">MISIKRTSSENPDFCSLIELLDKDLWNRYPETQQNFIAFNVVKLDAYVIVAYEDDGAVGCGCFRVTENERIVEIKRMYVKEEKRGKGIAKSILMELEAWALEAGKIGAVLETGINNPEAISLYNKLGFEQIENYEPYVNNKESICMGKDLSKKS</sequence>
<organism evidence="4">
    <name type="scientific">Paenibacillus sp. SYP-B3998</name>
    <dbReference type="NCBI Taxonomy" id="2678564"/>
    <lineage>
        <taxon>Bacteria</taxon>
        <taxon>Bacillati</taxon>
        <taxon>Bacillota</taxon>
        <taxon>Bacilli</taxon>
        <taxon>Bacillales</taxon>
        <taxon>Paenibacillaceae</taxon>
        <taxon>Paenibacillus</taxon>
    </lineage>
</organism>
<protein>
    <submittedName>
        <fullName evidence="4">GNAT family N-acetyltransferase</fullName>
    </submittedName>
</protein>
<dbReference type="CDD" id="cd04301">
    <property type="entry name" value="NAT_SF"/>
    <property type="match status" value="1"/>
</dbReference>
<proteinExistence type="predicted"/>